<name>A0AAW1Y2N4_RUBAR</name>
<proteinExistence type="predicted"/>
<gene>
    <name evidence="1" type="ORF">M0R45_008294</name>
</gene>
<evidence type="ECO:0000313" key="2">
    <source>
        <dbReference type="Proteomes" id="UP001457282"/>
    </source>
</evidence>
<sequence>MFLLEGRFDSFLVQCHDSKSEVANALSTVTTDMNNLALTDKNGGHRLGCYFCNDVVAHLRLLIKTANRTLDQQCTVKCPGLLLIASVLAVELLVGILHHPDGYHVVVRAVNLVHGFSFSGMVQGWIPYFCGAHKVQNCFWNV</sequence>
<keyword evidence="2" id="KW-1185">Reference proteome</keyword>
<protein>
    <submittedName>
        <fullName evidence="1">Uncharacterized protein</fullName>
    </submittedName>
</protein>
<dbReference type="AlphaFoldDB" id="A0AAW1Y2N4"/>
<dbReference type="Gene3D" id="3.40.50.720">
    <property type="entry name" value="NAD(P)-binding Rossmann-like Domain"/>
    <property type="match status" value="1"/>
</dbReference>
<accession>A0AAW1Y2N4</accession>
<comment type="caution">
    <text evidence="1">The sequence shown here is derived from an EMBL/GenBank/DDBJ whole genome shotgun (WGS) entry which is preliminary data.</text>
</comment>
<organism evidence="1 2">
    <name type="scientific">Rubus argutus</name>
    <name type="common">Southern blackberry</name>
    <dbReference type="NCBI Taxonomy" id="59490"/>
    <lineage>
        <taxon>Eukaryota</taxon>
        <taxon>Viridiplantae</taxon>
        <taxon>Streptophyta</taxon>
        <taxon>Embryophyta</taxon>
        <taxon>Tracheophyta</taxon>
        <taxon>Spermatophyta</taxon>
        <taxon>Magnoliopsida</taxon>
        <taxon>eudicotyledons</taxon>
        <taxon>Gunneridae</taxon>
        <taxon>Pentapetalae</taxon>
        <taxon>rosids</taxon>
        <taxon>fabids</taxon>
        <taxon>Rosales</taxon>
        <taxon>Rosaceae</taxon>
        <taxon>Rosoideae</taxon>
        <taxon>Rosoideae incertae sedis</taxon>
        <taxon>Rubus</taxon>
    </lineage>
</organism>
<dbReference type="Proteomes" id="UP001457282">
    <property type="component" value="Unassembled WGS sequence"/>
</dbReference>
<reference evidence="1 2" key="1">
    <citation type="journal article" date="2023" name="G3 (Bethesda)">
        <title>A chromosome-length genome assembly and annotation of blackberry (Rubus argutus, cv. 'Hillquist').</title>
        <authorList>
            <person name="Bruna T."/>
            <person name="Aryal R."/>
            <person name="Dudchenko O."/>
            <person name="Sargent D.J."/>
            <person name="Mead D."/>
            <person name="Buti M."/>
            <person name="Cavallini A."/>
            <person name="Hytonen T."/>
            <person name="Andres J."/>
            <person name="Pham M."/>
            <person name="Weisz D."/>
            <person name="Mascagni F."/>
            <person name="Usai G."/>
            <person name="Natali L."/>
            <person name="Bassil N."/>
            <person name="Fernandez G.E."/>
            <person name="Lomsadze A."/>
            <person name="Armour M."/>
            <person name="Olukolu B."/>
            <person name="Poorten T."/>
            <person name="Britton C."/>
            <person name="Davik J."/>
            <person name="Ashrafi H."/>
            <person name="Aiden E.L."/>
            <person name="Borodovsky M."/>
            <person name="Worthington M."/>
        </authorList>
    </citation>
    <scope>NUCLEOTIDE SEQUENCE [LARGE SCALE GENOMIC DNA]</scope>
    <source>
        <strain evidence="1">PI 553951</strain>
    </source>
</reference>
<evidence type="ECO:0000313" key="1">
    <source>
        <dbReference type="EMBL" id="KAK9942640.1"/>
    </source>
</evidence>
<dbReference type="EMBL" id="JBEDUW010000002">
    <property type="protein sequence ID" value="KAK9942640.1"/>
    <property type="molecule type" value="Genomic_DNA"/>
</dbReference>